<keyword evidence="4" id="KW-1185">Reference proteome</keyword>
<organism evidence="3 4">
    <name type="scientific">Actinomyces israelii</name>
    <dbReference type="NCBI Taxonomy" id="1659"/>
    <lineage>
        <taxon>Bacteria</taxon>
        <taxon>Bacillati</taxon>
        <taxon>Actinomycetota</taxon>
        <taxon>Actinomycetes</taxon>
        <taxon>Actinomycetales</taxon>
        <taxon>Actinomycetaceae</taxon>
        <taxon>Actinomyces</taxon>
    </lineage>
</organism>
<name>A0ABT4IC24_9ACTO</name>
<dbReference type="Gene3D" id="3.40.50.10680">
    <property type="entry name" value="CofD-like domains"/>
    <property type="match status" value="1"/>
</dbReference>
<dbReference type="InterPro" id="IPR038136">
    <property type="entry name" value="CofD-like_dom_sf"/>
</dbReference>
<gene>
    <name evidence="3" type="primary">cofD</name>
    <name evidence="3" type="ORF">OHJ16_14665</name>
</gene>
<protein>
    <submittedName>
        <fullName evidence="3">2-phospho-L-lactate transferase</fullName>
        <ecNumber evidence="3">2.7.8.28</ecNumber>
    </submittedName>
</protein>
<dbReference type="EMBL" id="JAPTMY010000045">
    <property type="protein sequence ID" value="MCZ0859281.1"/>
    <property type="molecule type" value="Genomic_DNA"/>
</dbReference>
<dbReference type="InterPro" id="IPR010115">
    <property type="entry name" value="FbiA/CofD"/>
</dbReference>
<dbReference type="Pfam" id="PF01933">
    <property type="entry name" value="CofD"/>
    <property type="match status" value="1"/>
</dbReference>
<keyword evidence="2" id="KW-0460">Magnesium</keyword>
<sequence>MRIAVVAGGVGGARFTRGLRDLGENDLSIIVNVGDDAWVDGLRVCPDLDSQMYALAGIHDSDRGWGRRGDSMRIDAELRAWDFGARWFTLGDLDIAAHIMRTAMLHEGSSLTEATDRLCSRWNLGARLLPASDDRAETWVDCPSLGGPVHFQEWWVRHGAIPRPTRFLSRPGGAELSDAAQRALALAELVIVAPSNPVVSIDPVLNLKGARAAFAACPAPVVGISPVVGGRVLRGMGDVCLSTIGVSVSAAGVAEHYGARGDGLLDAWVVDEVDAGDVPRIEALGIRSIPVMTVMKTPERARRLAATVVSLGRELSVLRH</sequence>
<reference evidence="3" key="1">
    <citation type="submission" date="2022-10" db="EMBL/GenBank/DDBJ databases">
        <title>Genome sequence of Actinomyces israelii ATCC 10048.</title>
        <authorList>
            <person name="Watt R.M."/>
            <person name="Tong W.M."/>
        </authorList>
    </citation>
    <scope>NUCLEOTIDE SEQUENCE</scope>
    <source>
        <strain evidence="3">ATCC 10048</strain>
    </source>
</reference>
<keyword evidence="1 3" id="KW-0808">Transferase</keyword>
<proteinExistence type="inferred from homology"/>
<dbReference type="PANTHER" id="PTHR43007:SF1">
    <property type="entry name" value="2-PHOSPHO-L-LACTATE TRANSFERASE"/>
    <property type="match status" value="1"/>
</dbReference>
<comment type="caution">
    <text evidence="3">The sequence shown here is derived from an EMBL/GenBank/DDBJ whole genome shotgun (WGS) entry which is preliminary data.</text>
</comment>
<dbReference type="Gene3D" id="1.10.8.240">
    <property type="entry name" value="CofD-like domain"/>
    <property type="match status" value="1"/>
</dbReference>
<accession>A0ABT4IC24</accession>
<dbReference type="InterPro" id="IPR002882">
    <property type="entry name" value="CofD"/>
</dbReference>
<evidence type="ECO:0000313" key="3">
    <source>
        <dbReference type="EMBL" id="MCZ0859281.1"/>
    </source>
</evidence>
<dbReference type="PANTHER" id="PTHR43007">
    <property type="entry name" value="2-PHOSPHO-L-LACTATE TRANSFERASE"/>
    <property type="match status" value="1"/>
</dbReference>
<dbReference type="HAMAP" id="MF_01257">
    <property type="entry name" value="CofD"/>
    <property type="match status" value="1"/>
</dbReference>
<dbReference type="EC" id="2.7.8.28" evidence="3"/>
<dbReference type="SUPFAM" id="SSF142338">
    <property type="entry name" value="CofD-like"/>
    <property type="match status" value="1"/>
</dbReference>
<dbReference type="GO" id="GO:0043743">
    <property type="term" value="F:LPPG:FO 2-phospho-L-lactate transferase activity"/>
    <property type="evidence" value="ECO:0007669"/>
    <property type="project" value="UniProtKB-EC"/>
</dbReference>
<dbReference type="Proteomes" id="UP001072034">
    <property type="component" value="Unassembled WGS sequence"/>
</dbReference>
<dbReference type="RefSeq" id="WP_268918525.1">
    <property type="nucleotide sequence ID" value="NZ_JAPTMY010000045.1"/>
</dbReference>
<dbReference type="NCBIfam" id="TIGR01819">
    <property type="entry name" value="F420_cofD"/>
    <property type="match status" value="1"/>
</dbReference>
<evidence type="ECO:0000256" key="2">
    <source>
        <dbReference type="ARBA" id="ARBA00022842"/>
    </source>
</evidence>
<evidence type="ECO:0000313" key="4">
    <source>
        <dbReference type="Proteomes" id="UP001072034"/>
    </source>
</evidence>
<evidence type="ECO:0000256" key="1">
    <source>
        <dbReference type="ARBA" id="ARBA00022679"/>
    </source>
</evidence>